<feature type="region of interest" description="Disordered" evidence="5">
    <location>
        <begin position="494"/>
        <end position="529"/>
    </location>
</feature>
<comment type="similarity">
    <text evidence="4">Belongs to the metallo-beta-lactamase superfamily. Type III sulfatase family.</text>
</comment>
<organism evidence="7 8">
    <name type="scientific">Streptomyces mooreae</name>
    <dbReference type="NCBI Taxonomy" id="3075523"/>
    <lineage>
        <taxon>Bacteria</taxon>
        <taxon>Bacillati</taxon>
        <taxon>Actinomycetota</taxon>
        <taxon>Actinomycetes</taxon>
        <taxon>Kitasatosporales</taxon>
        <taxon>Streptomycetaceae</taxon>
        <taxon>Streptomyces</taxon>
    </lineage>
</organism>
<dbReference type="InterPro" id="IPR044097">
    <property type="entry name" value="Bds1/SdsA1_MBL-fold"/>
</dbReference>
<dbReference type="InterPro" id="IPR038536">
    <property type="entry name" value="Alkyl/aryl-sulf_dimr_sf"/>
</dbReference>
<dbReference type="SUPFAM" id="SSF56281">
    <property type="entry name" value="Metallo-hydrolase/oxidoreductase"/>
    <property type="match status" value="1"/>
</dbReference>
<dbReference type="SUPFAM" id="SSF55718">
    <property type="entry name" value="SCP-like"/>
    <property type="match status" value="1"/>
</dbReference>
<dbReference type="SMART" id="SM00849">
    <property type="entry name" value="Lactamase_B"/>
    <property type="match status" value="1"/>
</dbReference>
<evidence type="ECO:0000256" key="5">
    <source>
        <dbReference type="SAM" id="MobiDB-lite"/>
    </source>
</evidence>
<dbReference type="Pfam" id="PF14863">
    <property type="entry name" value="Alkyl_sulf_dimr"/>
    <property type="match status" value="1"/>
</dbReference>
<dbReference type="Proteomes" id="UP001180551">
    <property type="component" value="Unassembled WGS sequence"/>
</dbReference>
<gene>
    <name evidence="7" type="ORF">RM550_19570</name>
</gene>
<sequence length="668" mass="71885">MSTADNSEPTARTDQQLAWDDAQDFADADRGFLARLDPGVVRDADGRVVWDNDAYAFLAGDCPPTAHPSLWRQSRLVARQGLYEVVPGVYQVRGLDLSHITFVEGDRGVLVIDPLISAEVAAAALALYREHRGERPVTAVLYTHSHIDHFGGVRGVVDEADVAGGRIPVIAPAGFLAHAVSENVFTGPAMSRRAGYMYGTMLPKGPAGQIGCGLGQTTSRGSIGLIAPTLDITGTGQEEVIDGIRLVFQLTPGTEAPAEMNFHLPDLRVLCVAENACHTLHNVLTLRGALVRDPSAWARYLTETLRLFADTTDTVFASHHWPTWGQERAVRFLEEQRDAYAYLHDQSVRLINAGLTGSEIAEELRFPPALERAWHTRGYYGTLSHNAKAVYQRYMGWFDGNPAHLWQHPPEAAARRYVAYMGGADAVLAKARTAYEAGDLRWVAEVVDHVIFAEPDHAEARALQADALERLGHAAESGPWRNFYLTGAAELRDHTAGGHTTGAPSSGGLTTGAPSAEAAPTAREGHPRIPPDLLAALTPEQIFQSMAVRINGPRAGDQRLLLRWDLTAPPAGPDAADGPATTETWTLLLSHGALTPMPGDAPRGEKPHATLRLARGTLNAVLSGATTFPDEIAAGTVTLDGDPQALLTFSTLLDRPDPAFAIVTPENP</sequence>
<dbReference type="InterPro" id="IPR036527">
    <property type="entry name" value="SCP2_sterol-bd_dom_sf"/>
</dbReference>
<evidence type="ECO:0000259" key="6">
    <source>
        <dbReference type="SMART" id="SM00849"/>
    </source>
</evidence>
<reference evidence="7" key="1">
    <citation type="submission" date="2024-05" db="EMBL/GenBank/DDBJ databases">
        <title>30 novel species of actinomycetes from the DSMZ collection.</title>
        <authorList>
            <person name="Nouioui I."/>
        </authorList>
    </citation>
    <scope>NUCLEOTIDE SEQUENCE</scope>
    <source>
        <strain evidence="7">DSM 41527</strain>
    </source>
</reference>
<dbReference type="InterPro" id="IPR029229">
    <property type="entry name" value="Alkyl_sulf_C"/>
</dbReference>
<dbReference type="Gene3D" id="1.25.40.880">
    <property type="entry name" value="Alkyl sulfatase, dimerisation domain"/>
    <property type="match status" value="1"/>
</dbReference>
<protein>
    <submittedName>
        <fullName evidence="7">Alkyl sulfatase dimerization domain-containing protein</fullName>
    </submittedName>
</protein>
<keyword evidence="1" id="KW-0479">Metal-binding</keyword>
<dbReference type="CDD" id="cd07710">
    <property type="entry name" value="arylsulfatase_Sdsa1-like_MBL-fold"/>
    <property type="match status" value="1"/>
</dbReference>
<dbReference type="Gene3D" id="3.30.1050.10">
    <property type="entry name" value="SCP2 sterol-binding domain"/>
    <property type="match status" value="1"/>
</dbReference>
<dbReference type="Pfam" id="PF00753">
    <property type="entry name" value="Lactamase_B"/>
    <property type="match status" value="1"/>
</dbReference>
<keyword evidence="8" id="KW-1185">Reference proteome</keyword>
<dbReference type="Pfam" id="PF14864">
    <property type="entry name" value="Alkyl_sulf_C"/>
    <property type="match status" value="1"/>
</dbReference>
<dbReference type="InterPro" id="IPR029228">
    <property type="entry name" value="Alkyl_sulf_dimr"/>
</dbReference>
<evidence type="ECO:0000256" key="4">
    <source>
        <dbReference type="ARBA" id="ARBA00033751"/>
    </source>
</evidence>
<accession>A0ABU2TAE0</accession>
<comment type="caution">
    <text evidence="7">The sequence shown here is derived from an EMBL/GenBank/DDBJ whole genome shotgun (WGS) entry which is preliminary data.</text>
</comment>
<evidence type="ECO:0000256" key="1">
    <source>
        <dbReference type="ARBA" id="ARBA00022723"/>
    </source>
</evidence>
<dbReference type="InterPro" id="IPR036866">
    <property type="entry name" value="RibonucZ/Hydroxyglut_hydro"/>
</dbReference>
<evidence type="ECO:0000256" key="2">
    <source>
        <dbReference type="ARBA" id="ARBA00022801"/>
    </source>
</evidence>
<dbReference type="InterPro" id="IPR001279">
    <property type="entry name" value="Metallo-B-lactamas"/>
</dbReference>
<keyword evidence="2" id="KW-0378">Hydrolase</keyword>
<keyword evidence="3" id="KW-0862">Zinc</keyword>
<name>A0ABU2TAE0_9ACTN</name>
<dbReference type="InterPro" id="IPR052195">
    <property type="entry name" value="Bact_Alkyl/Aryl-Sulfatase"/>
</dbReference>
<dbReference type="RefSeq" id="WP_311625019.1">
    <property type="nucleotide sequence ID" value="NZ_JAVRFE010000025.1"/>
</dbReference>
<dbReference type="EMBL" id="JAVRFE010000025">
    <property type="protein sequence ID" value="MDT0457909.1"/>
    <property type="molecule type" value="Genomic_DNA"/>
</dbReference>
<evidence type="ECO:0000256" key="3">
    <source>
        <dbReference type="ARBA" id="ARBA00022833"/>
    </source>
</evidence>
<evidence type="ECO:0000313" key="7">
    <source>
        <dbReference type="EMBL" id="MDT0457909.1"/>
    </source>
</evidence>
<dbReference type="PANTHER" id="PTHR43223">
    <property type="entry name" value="ALKYL/ARYL-SULFATASE"/>
    <property type="match status" value="1"/>
</dbReference>
<evidence type="ECO:0000313" key="8">
    <source>
        <dbReference type="Proteomes" id="UP001180551"/>
    </source>
</evidence>
<feature type="domain" description="Metallo-beta-lactamase" evidence="6">
    <location>
        <begin position="97"/>
        <end position="319"/>
    </location>
</feature>
<dbReference type="PANTHER" id="PTHR43223:SF1">
    <property type="entry name" value="ALKYL_ARYL-SULFATASE BDS1"/>
    <property type="match status" value="1"/>
</dbReference>
<proteinExistence type="inferred from homology"/>
<dbReference type="Gene3D" id="3.60.15.30">
    <property type="entry name" value="Metallo-beta-lactamase domain"/>
    <property type="match status" value="1"/>
</dbReference>